<feature type="signal peptide" evidence="3">
    <location>
        <begin position="1"/>
        <end position="28"/>
    </location>
</feature>
<dbReference type="EMBL" id="QXGH01000009">
    <property type="protein sequence ID" value="RHW28509.1"/>
    <property type="molecule type" value="Genomic_DNA"/>
</dbReference>
<name>A0A417Y768_9ACTN</name>
<keyword evidence="2" id="KW-0472">Membrane</keyword>
<dbReference type="GO" id="GO:0016020">
    <property type="term" value="C:membrane"/>
    <property type="evidence" value="ECO:0007669"/>
    <property type="project" value="UniProtKB-SubCell"/>
</dbReference>
<evidence type="ECO:0000313" key="5">
    <source>
        <dbReference type="Proteomes" id="UP000283644"/>
    </source>
</evidence>
<feature type="chain" id="PRO_5039472309" description="Mce-associated membrane protein" evidence="3">
    <location>
        <begin position="29"/>
        <end position="172"/>
    </location>
</feature>
<dbReference type="OrthoDB" id="5192320at2"/>
<sequence length="172" mass="18075">MTRVSSRIRVRIAIATTLLAGGAAGYTAAVALGPHEPGTSSNANEAFADGAATESLMEDVTASATAVFTIRPDAVGATRRQARRFLVGDAVEQYDQLYGGYLRQAEKQGLTLETVVQAVGVTWLNGDQARLLLLADQAGVTASGQSGTGAAQLVLEARRIDEQWKIESITLI</sequence>
<evidence type="ECO:0000256" key="1">
    <source>
        <dbReference type="ARBA" id="ARBA00004370"/>
    </source>
</evidence>
<evidence type="ECO:0000256" key="3">
    <source>
        <dbReference type="SAM" id="SignalP"/>
    </source>
</evidence>
<dbReference type="RefSeq" id="WP_118921827.1">
    <property type="nucleotide sequence ID" value="NZ_QXGH01000009.1"/>
</dbReference>
<organism evidence="4 5">
    <name type="scientific">Nocardioides immobilis</name>
    <dbReference type="NCBI Taxonomy" id="2049295"/>
    <lineage>
        <taxon>Bacteria</taxon>
        <taxon>Bacillati</taxon>
        <taxon>Actinomycetota</taxon>
        <taxon>Actinomycetes</taxon>
        <taxon>Propionibacteriales</taxon>
        <taxon>Nocardioidaceae</taxon>
        <taxon>Nocardioides</taxon>
    </lineage>
</organism>
<keyword evidence="3" id="KW-0732">Signal</keyword>
<proteinExistence type="predicted"/>
<comment type="subcellular location">
    <subcellularLocation>
        <location evidence="1">Membrane</location>
    </subcellularLocation>
</comment>
<comment type="caution">
    <text evidence="4">The sequence shown here is derived from an EMBL/GenBank/DDBJ whole genome shotgun (WGS) entry which is preliminary data.</text>
</comment>
<dbReference type="PANTHER" id="PTHR37042">
    <property type="entry name" value="OUTER MEMBRANE PROTEIN RV1973"/>
    <property type="match status" value="1"/>
</dbReference>
<reference evidence="4 5" key="1">
    <citation type="submission" date="2018-09" db="EMBL/GenBank/DDBJ databases">
        <title>Genome sequencing of Nocardioides immobilis CCTCC AB 2017083 for comparison to Nocardioides silvaticus.</title>
        <authorList>
            <person name="Li C."/>
            <person name="Wang G."/>
        </authorList>
    </citation>
    <scope>NUCLEOTIDE SEQUENCE [LARGE SCALE GENOMIC DNA]</scope>
    <source>
        <strain evidence="4 5">CCTCC AB 2017083</strain>
    </source>
</reference>
<accession>A0A417Y768</accession>
<gene>
    <name evidence="4" type="ORF">D0Z08_01135</name>
</gene>
<keyword evidence="5" id="KW-1185">Reference proteome</keyword>
<evidence type="ECO:0000256" key="2">
    <source>
        <dbReference type="ARBA" id="ARBA00023136"/>
    </source>
</evidence>
<protein>
    <recommendedName>
        <fullName evidence="6">Mce-associated membrane protein</fullName>
    </recommendedName>
</protein>
<evidence type="ECO:0008006" key="6">
    <source>
        <dbReference type="Google" id="ProtNLM"/>
    </source>
</evidence>
<evidence type="ECO:0000313" key="4">
    <source>
        <dbReference type="EMBL" id="RHW28509.1"/>
    </source>
</evidence>
<dbReference type="AlphaFoldDB" id="A0A417Y768"/>
<dbReference type="PANTHER" id="PTHR37042:SF4">
    <property type="entry name" value="OUTER MEMBRANE PROTEIN RV1973"/>
    <property type="match status" value="1"/>
</dbReference>
<dbReference type="Proteomes" id="UP000283644">
    <property type="component" value="Unassembled WGS sequence"/>
</dbReference>